<feature type="transmembrane region" description="Helical" evidence="5">
    <location>
        <begin position="362"/>
        <end position="382"/>
    </location>
</feature>
<dbReference type="InterPro" id="IPR001902">
    <property type="entry name" value="SLC26A/SulP_fam"/>
</dbReference>
<feature type="transmembrane region" description="Helical" evidence="5">
    <location>
        <begin position="394"/>
        <end position="411"/>
    </location>
</feature>
<gene>
    <name evidence="7" type="ORF">CTEN210_17860</name>
</gene>
<dbReference type="Pfam" id="PF00916">
    <property type="entry name" value="Sulfate_transp"/>
    <property type="match status" value="1"/>
</dbReference>
<evidence type="ECO:0000256" key="2">
    <source>
        <dbReference type="ARBA" id="ARBA00022692"/>
    </source>
</evidence>
<dbReference type="GO" id="GO:0055085">
    <property type="term" value="P:transmembrane transport"/>
    <property type="evidence" value="ECO:0007669"/>
    <property type="project" value="InterPro"/>
</dbReference>
<keyword evidence="3 5" id="KW-1133">Transmembrane helix</keyword>
<evidence type="ECO:0000256" key="1">
    <source>
        <dbReference type="ARBA" id="ARBA00004141"/>
    </source>
</evidence>
<feature type="transmembrane region" description="Helical" evidence="5">
    <location>
        <begin position="97"/>
        <end position="119"/>
    </location>
</feature>
<keyword evidence="4 5" id="KW-0472">Membrane</keyword>
<name>A0AAD3HFM3_9STRA</name>
<evidence type="ECO:0000259" key="6">
    <source>
        <dbReference type="Pfam" id="PF00916"/>
    </source>
</evidence>
<keyword evidence="8" id="KW-1185">Reference proteome</keyword>
<comment type="subcellular location">
    <subcellularLocation>
        <location evidence="1">Membrane</location>
        <topology evidence="1">Multi-pass membrane protein</topology>
    </subcellularLocation>
</comment>
<dbReference type="AlphaFoldDB" id="A0AAD3HFM3"/>
<dbReference type="EMBL" id="BLLK01000074">
    <property type="protein sequence ID" value="GFH61384.1"/>
    <property type="molecule type" value="Genomic_DNA"/>
</dbReference>
<feature type="transmembrane region" description="Helical" evidence="5">
    <location>
        <begin position="223"/>
        <end position="242"/>
    </location>
</feature>
<sequence length="462" mass="47940">MSKPEAPKFNPVRDAIAGTIMAATSVPQLVAYAQGVGYASYRGLATAGPSLLAWGLSTGSPFMSCGVTSITALMAKADLDGESYVAAHGEEEYVKLVAAYSMWVGLCSALLGIVGFGKLAGMVPSNVRKGFKWGCSVGVVASAMPSGLFTKGSKELKILVAESAFAPFVSFCKSNFPAATGAVSVTNLFYAITHPGDWGMIAAPLFIICTAFVMKGGKYLPKFLPPGTEVIIATALATMMSMKFDYPGNVVGEIPQLDPDAGIKLGPIRIPVELMNPKDLLNAPVVEQFGGSYVTLIISATLFAAVNFLSIMGIASTFEAENGVQWSAPRELIAQGVACGVAAITGSAPVSGSMSRSLVSRMAGTTSQLSCIVTAFIWIYMMPFMTVMSPTPQAALAAVIMSAVVKGVVMPKDLLAMKGTDIIVGWGTGIGTAVTSPTIGFGIGLLLVGITSFMKPKKEKTA</sequence>
<dbReference type="InterPro" id="IPR011547">
    <property type="entry name" value="SLC26A/SulP_dom"/>
</dbReference>
<evidence type="ECO:0000256" key="5">
    <source>
        <dbReference type="SAM" id="Phobius"/>
    </source>
</evidence>
<reference evidence="7 8" key="1">
    <citation type="journal article" date="2021" name="Sci. Rep.">
        <title>The genome of the diatom Chaetoceros tenuissimus carries an ancient integrated fragment of an extant virus.</title>
        <authorList>
            <person name="Hongo Y."/>
            <person name="Kimura K."/>
            <person name="Takaki Y."/>
            <person name="Yoshida Y."/>
            <person name="Baba S."/>
            <person name="Kobayashi G."/>
            <person name="Nagasaki K."/>
            <person name="Hano T."/>
            <person name="Tomaru Y."/>
        </authorList>
    </citation>
    <scope>NUCLEOTIDE SEQUENCE [LARGE SCALE GENOMIC DNA]</scope>
    <source>
        <strain evidence="7 8">NIES-3715</strain>
    </source>
</reference>
<feature type="transmembrane region" description="Helical" evidence="5">
    <location>
        <begin position="423"/>
        <end position="450"/>
    </location>
</feature>
<evidence type="ECO:0000313" key="7">
    <source>
        <dbReference type="EMBL" id="GFH61384.1"/>
    </source>
</evidence>
<dbReference type="GO" id="GO:0016020">
    <property type="term" value="C:membrane"/>
    <property type="evidence" value="ECO:0007669"/>
    <property type="project" value="UniProtKB-SubCell"/>
</dbReference>
<protein>
    <recommendedName>
        <fullName evidence="6">SLC26A/SulP transporter domain-containing protein</fullName>
    </recommendedName>
</protein>
<organism evidence="7 8">
    <name type="scientific">Chaetoceros tenuissimus</name>
    <dbReference type="NCBI Taxonomy" id="426638"/>
    <lineage>
        <taxon>Eukaryota</taxon>
        <taxon>Sar</taxon>
        <taxon>Stramenopiles</taxon>
        <taxon>Ochrophyta</taxon>
        <taxon>Bacillariophyta</taxon>
        <taxon>Coscinodiscophyceae</taxon>
        <taxon>Chaetocerotophycidae</taxon>
        <taxon>Chaetocerotales</taxon>
        <taxon>Chaetocerotaceae</taxon>
        <taxon>Chaetoceros</taxon>
    </lineage>
</organism>
<feature type="transmembrane region" description="Helical" evidence="5">
    <location>
        <begin position="198"/>
        <end position="216"/>
    </location>
</feature>
<feature type="transmembrane region" description="Helical" evidence="5">
    <location>
        <begin position="332"/>
        <end position="350"/>
    </location>
</feature>
<evidence type="ECO:0000256" key="4">
    <source>
        <dbReference type="ARBA" id="ARBA00023136"/>
    </source>
</evidence>
<feature type="transmembrane region" description="Helical" evidence="5">
    <location>
        <begin position="290"/>
        <end position="311"/>
    </location>
</feature>
<evidence type="ECO:0000256" key="3">
    <source>
        <dbReference type="ARBA" id="ARBA00022989"/>
    </source>
</evidence>
<dbReference type="Proteomes" id="UP001054902">
    <property type="component" value="Unassembled WGS sequence"/>
</dbReference>
<evidence type="ECO:0000313" key="8">
    <source>
        <dbReference type="Proteomes" id="UP001054902"/>
    </source>
</evidence>
<keyword evidence="2 5" id="KW-0812">Transmembrane</keyword>
<dbReference type="PANTHER" id="PTHR11814">
    <property type="entry name" value="SULFATE TRANSPORTER"/>
    <property type="match status" value="1"/>
</dbReference>
<comment type="caution">
    <text evidence="7">The sequence shown here is derived from an EMBL/GenBank/DDBJ whole genome shotgun (WGS) entry which is preliminary data.</text>
</comment>
<accession>A0AAD3HFM3</accession>
<feature type="domain" description="SLC26A/SulP transporter" evidence="6">
    <location>
        <begin position="14"/>
        <end position="417"/>
    </location>
</feature>
<feature type="transmembrane region" description="Helical" evidence="5">
    <location>
        <begin position="131"/>
        <end position="149"/>
    </location>
</feature>
<proteinExistence type="predicted"/>
<feature type="transmembrane region" description="Helical" evidence="5">
    <location>
        <begin position="51"/>
        <end position="77"/>
    </location>
</feature>